<feature type="transmembrane region" description="Helical" evidence="7">
    <location>
        <begin position="359"/>
        <end position="381"/>
    </location>
</feature>
<reference evidence="8 9" key="1">
    <citation type="submission" date="2020-08" db="EMBL/GenBank/DDBJ databases">
        <title>A Genomic Blueprint of the Chicken Gut Microbiome.</title>
        <authorList>
            <person name="Gilroy R."/>
            <person name="Ravi A."/>
            <person name="Getino M."/>
            <person name="Pursley I."/>
            <person name="Horton D.L."/>
            <person name="Alikhan N.-F."/>
            <person name="Baker D."/>
            <person name="Gharbi K."/>
            <person name="Hall N."/>
            <person name="Watson M."/>
            <person name="Adriaenssens E.M."/>
            <person name="Foster-Nyarko E."/>
            <person name="Jarju S."/>
            <person name="Secka A."/>
            <person name="Antonio M."/>
            <person name="Oren A."/>
            <person name="Chaudhuri R."/>
            <person name="La Ragione R.M."/>
            <person name="Hildebrand F."/>
            <person name="Pallen M.J."/>
        </authorList>
    </citation>
    <scope>NUCLEOTIDE SEQUENCE [LARGE SCALE GENOMIC DNA]</scope>
    <source>
        <strain evidence="8 9">Sa3CUN1</strain>
    </source>
</reference>
<protein>
    <submittedName>
        <fullName evidence="8">Dicarboxylate/amino acid:cation symporter</fullName>
    </submittedName>
</protein>
<evidence type="ECO:0000256" key="5">
    <source>
        <dbReference type="ARBA" id="ARBA00022989"/>
    </source>
</evidence>
<feature type="transmembrane region" description="Helical" evidence="7">
    <location>
        <begin position="247"/>
        <end position="268"/>
    </location>
</feature>
<evidence type="ECO:0000256" key="4">
    <source>
        <dbReference type="ARBA" id="ARBA00022692"/>
    </source>
</evidence>
<keyword evidence="5 7" id="KW-1133">Transmembrane helix</keyword>
<feature type="transmembrane region" description="Helical" evidence="7">
    <location>
        <begin position="39"/>
        <end position="63"/>
    </location>
</feature>
<dbReference type="Pfam" id="PF00375">
    <property type="entry name" value="SDF"/>
    <property type="match status" value="1"/>
</dbReference>
<keyword evidence="3" id="KW-1003">Cell membrane</keyword>
<keyword evidence="2" id="KW-0813">Transport</keyword>
<sequence>MKFKKLNMTYKIMIAMILGVIVGTIGKEKVEGIKILGDIFLRLIQMSIIFLVMGQIIEAVGNLNPKELGKQGIKVITIFFLTSVLAAVLGILFAFIFKPGIGLKISSVNNIDSLKDANIGTMSELLLGFFSNNIVKSMSDGVIVQVIVFALLFGLALSFYRSENKESKLINIISEFNNVILKMISLIMKIAPIGIFSLITSTIGQNGIEVVIPLSKYILIYALATLIYLLLFFIVSSSYCKINLISLIKGMFGISVMALATTSSAVTLPTEMKDAKEKLGISENVNKLVLPLGMSLNSNGSAMHMAFTIITISQIYNITYSPSEYAYIALLATLISLANAVVPGAGLISLAIIVPQLGLPLEAVAIFAGVEWFVGMLRTILNVDSDTLTALIVAKGSNDIDYSVYR</sequence>
<dbReference type="InterPro" id="IPR001991">
    <property type="entry name" value="Na-dicarboxylate_symporter"/>
</dbReference>
<dbReference type="PRINTS" id="PR00173">
    <property type="entry name" value="EDTRNSPORT"/>
</dbReference>
<dbReference type="InterPro" id="IPR036458">
    <property type="entry name" value="Na:dicarbo_symporter_sf"/>
</dbReference>
<feature type="transmembrane region" description="Helical" evidence="7">
    <location>
        <begin position="217"/>
        <end position="235"/>
    </location>
</feature>
<evidence type="ECO:0000256" key="3">
    <source>
        <dbReference type="ARBA" id="ARBA00022475"/>
    </source>
</evidence>
<dbReference type="PANTHER" id="PTHR42865:SF7">
    <property type="entry name" value="PROTON_GLUTAMATE-ASPARTATE SYMPORTER"/>
    <property type="match status" value="1"/>
</dbReference>
<dbReference type="Proteomes" id="UP000640335">
    <property type="component" value="Unassembled WGS sequence"/>
</dbReference>
<dbReference type="SUPFAM" id="SSF118215">
    <property type="entry name" value="Proton glutamate symport protein"/>
    <property type="match status" value="1"/>
</dbReference>
<keyword evidence="4 7" id="KW-0812">Transmembrane</keyword>
<keyword evidence="6 7" id="KW-0472">Membrane</keyword>
<proteinExistence type="predicted"/>
<gene>
    <name evidence="8" type="ORF">H9660_05570</name>
</gene>
<dbReference type="EMBL" id="JACSQZ010000013">
    <property type="protein sequence ID" value="MBD7914608.1"/>
    <property type="molecule type" value="Genomic_DNA"/>
</dbReference>
<dbReference type="RefSeq" id="WP_191749370.1">
    <property type="nucleotide sequence ID" value="NZ_JACSQZ010000013.1"/>
</dbReference>
<accession>A0ABR8Q2G5</accession>
<evidence type="ECO:0000256" key="6">
    <source>
        <dbReference type="ARBA" id="ARBA00023136"/>
    </source>
</evidence>
<organism evidence="8 9">
    <name type="scientific">Clostridium gallinarum</name>
    <dbReference type="NCBI Taxonomy" id="2762246"/>
    <lineage>
        <taxon>Bacteria</taxon>
        <taxon>Bacillati</taxon>
        <taxon>Bacillota</taxon>
        <taxon>Clostridia</taxon>
        <taxon>Eubacteriales</taxon>
        <taxon>Clostridiaceae</taxon>
        <taxon>Clostridium</taxon>
    </lineage>
</organism>
<dbReference type="Gene3D" id="1.10.3860.10">
    <property type="entry name" value="Sodium:dicarboxylate symporter"/>
    <property type="match status" value="1"/>
</dbReference>
<name>A0ABR8Q2G5_9CLOT</name>
<feature type="transmembrane region" description="Helical" evidence="7">
    <location>
        <begin position="142"/>
        <end position="160"/>
    </location>
</feature>
<evidence type="ECO:0000256" key="2">
    <source>
        <dbReference type="ARBA" id="ARBA00022448"/>
    </source>
</evidence>
<feature type="transmembrane region" description="Helical" evidence="7">
    <location>
        <begin position="288"/>
        <end position="313"/>
    </location>
</feature>
<keyword evidence="9" id="KW-1185">Reference proteome</keyword>
<evidence type="ECO:0000313" key="8">
    <source>
        <dbReference type="EMBL" id="MBD7914608.1"/>
    </source>
</evidence>
<evidence type="ECO:0000256" key="7">
    <source>
        <dbReference type="SAM" id="Phobius"/>
    </source>
</evidence>
<feature type="transmembrane region" description="Helical" evidence="7">
    <location>
        <begin position="12"/>
        <end position="27"/>
    </location>
</feature>
<feature type="transmembrane region" description="Helical" evidence="7">
    <location>
        <begin position="75"/>
        <end position="97"/>
    </location>
</feature>
<feature type="transmembrane region" description="Helical" evidence="7">
    <location>
        <begin position="180"/>
        <end position="205"/>
    </location>
</feature>
<comment type="caution">
    <text evidence="8">The sequence shown here is derived from an EMBL/GenBank/DDBJ whole genome shotgun (WGS) entry which is preliminary data.</text>
</comment>
<dbReference type="PANTHER" id="PTHR42865">
    <property type="entry name" value="PROTON/GLUTAMATE-ASPARTATE SYMPORTER"/>
    <property type="match status" value="1"/>
</dbReference>
<evidence type="ECO:0000313" key="9">
    <source>
        <dbReference type="Proteomes" id="UP000640335"/>
    </source>
</evidence>
<comment type="subcellular location">
    <subcellularLocation>
        <location evidence="1">Cell membrane</location>
        <topology evidence="1">Multi-pass membrane protein</topology>
    </subcellularLocation>
</comment>
<feature type="transmembrane region" description="Helical" evidence="7">
    <location>
        <begin position="325"/>
        <end position="353"/>
    </location>
</feature>
<evidence type="ECO:0000256" key="1">
    <source>
        <dbReference type="ARBA" id="ARBA00004651"/>
    </source>
</evidence>